<evidence type="ECO:0000256" key="7">
    <source>
        <dbReference type="SAM" id="SignalP"/>
    </source>
</evidence>
<dbReference type="RefSeq" id="WP_307153473.1">
    <property type="nucleotide sequence ID" value="NZ_JAUSUK010000001.1"/>
</dbReference>
<keyword evidence="3 7" id="KW-0732">Signal</keyword>
<keyword evidence="5" id="KW-1015">Disulfide bond</keyword>
<dbReference type="EMBL" id="JAUSUK010000001">
    <property type="protein sequence ID" value="MDQ0325264.1"/>
    <property type="molecule type" value="Genomic_DNA"/>
</dbReference>
<evidence type="ECO:0000313" key="10">
    <source>
        <dbReference type="Proteomes" id="UP001230253"/>
    </source>
</evidence>
<reference evidence="9 10" key="1">
    <citation type="submission" date="2023-07" db="EMBL/GenBank/DDBJ databases">
        <title>Genomic Encyclopedia of Type Strains, Phase IV (KMG-IV): sequencing the most valuable type-strain genomes for metagenomic binning, comparative biology and taxonomic classification.</title>
        <authorList>
            <person name="Goeker M."/>
        </authorList>
    </citation>
    <scope>NUCLEOTIDE SEQUENCE [LARGE SCALE GENOMIC DNA]</scope>
    <source>
        <strain evidence="9 10">DSM 11549</strain>
    </source>
</reference>
<evidence type="ECO:0000259" key="8">
    <source>
        <dbReference type="PROSITE" id="PS51352"/>
    </source>
</evidence>
<dbReference type="InterPro" id="IPR012336">
    <property type="entry name" value="Thioredoxin-like_fold"/>
</dbReference>
<dbReference type="PROSITE" id="PS51318">
    <property type="entry name" value="TAT"/>
    <property type="match status" value="1"/>
</dbReference>
<dbReference type="Gene3D" id="3.40.30.10">
    <property type="entry name" value="Glutaredoxin"/>
    <property type="match status" value="1"/>
</dbReference>
<evidence type="ECO:0000256" key="1">
    <source>
        <dbReference type="ARBA" id="ARBA00003565"/>
    </source>
</evidence>
<dbReference type="GO" id="GO:0016853">
    <property type="term" value="F:isomerase activity"/>
    <property type="evidence" value="ECO:0007669"/>
    <property type="project" value="UniProtKB-KW"/>
</dbReference>
<evidence type="ECO:0000256" key="2">
    <source>
        <dbReference type="ARBA" id="ARBA00005791"/>
    </source>
</evidence>
<comment type="caution">
    <text evidence="9">The sequence shown here is derived from an EMBL/GenBank/DDBJ whole genome shotgun (WGS) entry which is preliminary data.</text>
</comment>
<dbReference type="PROSITE" id="PS51352">
    <property type="entry name" value="THIOREDOXIN_2"/>
    <property type="match status" value="1"/>
</dbReference>
<dbReference type="CDD" id="cd03023">
    <property type="entry name" value="DsbA_Com1_like"/>
    <property type="match status" value="1"/>
</dbReference>
<feature type="signal peptide" evidence="7">
    <location>
        <begin position="1"/>
        <end position="26"/>
    </location>
</feature>
<dbReference type="Pfam" id="PF13462">
    <property type="entry name" value="Thioredoxin_4"/>
    <property type="match status" value="1"/>
</dbReference>
<comment type="similarity">
    <text evidence="2">Belongs to the thioredoxin family. DsbA subfamily.</text>
</comment>
<gene>
    <name evidence="9" type="ORF">J2R99_001113</name>
</gene>
<comment type="function">
    <text evidence="1">May be required for disulfide bond formation in some proteins.</text>
</comment>
<organism evidence="9 10">
    <name type="scientific">Rhodopseudomonas julia</name>
    <dbReference type="NCBI Taxonomy" id="200617"/>
    <lineage>
        <taxon>Bacteria</taxon>
        <taxon>Pseudomonadati</taxon>
        <taxon>Pseudomonadota</taxon>
        <taxon>Alphaproteobacteria</taxon>
        <taxon>Hyphomicrobiales</taxon>
        <taxon>Nitrobacteraceae</taxon>
        <taxon>Rhodopseudomonas</taxon>
    </lineage>
</organism>
<dbReference type="PANTHER" id="PTHR13887:SF14">
    <property type="entry name" value="DISULFIDE BOND FORMATION PROTEIN D"/>
    <property type="match status" value="1"/>
</dbReference>
<protein>
    <submittedName>
        <fullName evidence="9">Protein-disulfide isomerase</fullName>
    </submittedName>
</protein>
<evidence type="ECO:0000256" key="6">
    <source>
        <dbReference type="ARBA" id="ARBA00023284"/>
    </source>
</evidence>
<accession>A0ABU0C438</accession>
<keyword evidence="10" id="KW-1185">Reference proteome</keyword>
<sequence length="202" mass="21697">MLDRRHFVTLAAGAAGLALLPGFARAQTGLTVEEVLSDPTAPVRGNSDGDVTLVEYFDYQCPACKGSHDEVMRAVEKDGKVRLVMKDWPIFGEASVYASHLVLAAVPSGGYAHAQEALLNTKGALTRQAVETTLEKAGLDVETLRSAYRERKGEIDALIMRNSHQAEAFGFPGTPAFVAETTLYPGVMDEKALLEAFAKARG</sequence>
<dbReference type="PANTHER" id="PTHR13887">
    <property type="entry name" value="GLUTATHIONE S-TRANSFERASE KAPPA"/>
    <property type="match status" value="1"/>
</dbReference>
<proteinExistence type="inferred from homology"/>
<name>A0ABU0C438_9BRAD</name>
<dbReference type="InterPro" id="IPR006311">
    <property type="entry name" value="TAT_signal"/>
</dbReference>
<evidence type="ECO:0000256" key="3">
    <source>
        <dbReference type="ARBA" id="ARBA00022729"/>
    </source>
</evidence>
<keyword evidence="9" id="KW-0413">Isomerase</keyword>
<feature type="chain" id="PRO_5045883684" evidence="7">
    <location>
        <begin position="27"/>
        <end position="202"/>
    </location>
</feature>
<evidence type="ECO:0000256" key="4">
    <source>
        <dbReference type="ARBA" id="ARBA00023002"/>
    </source>
</evidence>
<dbReference type="InterPro" id="IPR036249">
    <property type="entry name" value="Thioredoxin-like_sf"/>
</dbReference>
<feature type="domain" description="Thioredoxin" evidence="8">
    <location>
        <begin position="14"/>
        <end position="202"/>
    </location>
</feature>
<dbReference type="Proteomes" id="UP001230253">
    <property type="component" value="Unassembled WGS sequence"/>
</dbReference>
<dbReference type="InterPro" id="IPR013766">
    <property type="entry name" value="Thioredoxin_domain"/>
</dbReference>
<evidence type="ECO:0000256" key="5">
    <source>
        <dbReference type="ARBA" id="ARBA00023157"/>
    </source>
</evidence>
<keyword evidence="6" id="KW-0676">Redox-active center</keyword>
<keyword evidence="4" id="KW-0560">Oxidoreductase</keyword>
<dbReference type="SUPFAM" id="SSF52833">
    <property type="entry name" value="Thioredoxin-like"/>
    <property type="match status" value="1"/>
</dbReference>
<evidence type="ECO:0000313" key="9">
    <source>
        <dbReference type="EMBL" id="MDQ0325264.1"/>
    </source>
</evidence>